<evidence type="ECO:0000313" key="6">
    <source>
        <dbReference type="EMBL" id="ORX37937.1"/>
    </source>
</evidence>
<dbReference type="InterPro" id="IPR020575">
    <property type="entry name" value="Hsp90_N"/>
</dbReference>
<feature type="region of interest" description="Disordered" evidence="5">
    <location>
        <begin position="1"/>
        <end position="26"/>
    </location>
</feature>
<dbReference type="InterPro" id="IPR036890">
    <property type="entry name" value="HATPase_C_sf"/>
</dbReference>
<dbReference type="SUPFAM" id="SSF55874">
    <property type="entry name" value="ATPase domain of HSP90 chaperone/DNA topoisomerase II/histidine kinase"/>
    <property type="match status" value="1"/>
</dbReference>
<reference evidence="6 7" key="1">
    <citation type="submission" date="2017-03" db="EMBL/GenBank/DDBJ databases">
        <title>Widespread Adenine N6-methylation of Active Genes in Fungi.</title>
        <authorList>
            <consortium name="DOE Joint Genome Institute"/>
            <person name="Mondo S.J."/>
            <person name="Dannebaum R.O."/>
            <person name="Kuo R.C."/>
            <person name="Louie K.B."/>
            <person name="Bewick A.J."/>
            <person name="Labutti K."/>
            <person name="Haridas S."/>
            <person name="Kuo A."/>
            <person name="Salamov A."/>
            <person name="Ahrendt S.R."/>
            <person name="Lau R."/>
            <person name="Bowen B.P."/>
            <person name="Lipzen A."/>
            <person name="Sullivan W."/>
            <person name="Andreopoulos W.B."/>
            <person name="Clum A."/>
            <person name="Lindquist E."/>
            <person name="Daum C."/>
            <person name="Northen T.R."/>
            <person name="Ramamoorthy G."/>
            <person name="Schmitz R.J."/>
            <person name="Gryganskyi A."/>
            <person name="Culley D."/>
            <person name="Magnuson J."/>
            <person name="James T.Y."/>
            <person name="O'Malley M.A."/>
            <person name="Stajich J.E."/>
            <person name="Spatafora J.W."/>
            <person name="Visel A."/>
            <person name="Grigoriev I.V."/>
        </authorList>
    </citation>
    <scope>NUCLEOTIDE SEQUENCE [LARGE SCALE GENOMIC DNA]</scope>
    <source>
        <strain evidence="6 7">NRRL Y-17943</strain>
    </source>
</reference>
<dbReference type="PANTHER" id="PTHR11528">
    <property type="entry name" value="HEAT SHOCK PROTEIN 90 FAMILY MEMBER"/>
    <property type="match status" value="1"/>
</dbReference>
<keyword evidence="3" id="KW-0067">ATP-binding</keyword>
<comment type="similarity">
    <text evidence="1">Belongs to the heat shock protein 90 family.</text>
</comment>
<dbReference type="GeneID" id="33554513"/>
<evidence type="ECO:0000256" key="1">
    <source>
        <dbReference type="ARBA" id="ARBA00008239"/>
    </source>
</evidence>
<dbReference type="AlphaFoldDB" id="A0A1Y1UK70"/>
<dbReference type="STRING" id="4999.A0A1Y1UK70"/>
<sequence>MHWESGNTHRRKSSTSHASGSVSKRKSRQMLSIRSLHSLLYIHSERFVLDQSSLKSSYKMRLLGSFLGALCFFLPFVLGDQAAETFKYESDITRLRSLVIHSLYSHKDVFLRELLSNANDALEKLRLTALTDRHVMSGGEANVTIEIPGLA</sequence>
<evidence type="ECO:0000256" key="5">
    <source>
        <dbReference type="SAM" id="MobiDB-lite"/>
    </source>
</evidence>
<dbReference type="PRINTS" id="PR00775">
    <property type="entry name" value="HEATSHOCK90"/>
</dbReference>
<protein>
    <submittedName>
        <fullName evidence="6">Uncharacterized protein</fullName>
    </submittedName>
</protein>
<accession>A0A1Y1UK70</accession>
<dbReference type="InterPro" id="IPR001404">
    <property type="entry name" value="Hsp90_fam"/>
</dbReference>
<evidence type="ECO:0000313" key="7">
    <source>
        <dbReference type="Proteomes" id="UP000193218"/>
    </source>
</evidence>
<dbReference type="GO" id="GO:0016887">
    <property type="term" value="F:ATP hydrolysis activity"/>
    <property type="evidence" value="ECO:0007669"/>
    <property type="project" value="InterPro"/>
</dbReference>
<comment type="caution">
    <text evidence="6">The sequence shown here is derived from an EMBL/GenBank/DDBJ whole genome shotgun (WGS) entry which is preliminary data.</text>
</comment>
<dbReference type="GO" id="GO:0005524">
    <property type="term" value="F:ATP binding"/>
    <property type="evidence" value="ECO:0007669"/>
    <property type="project" value="UniProtKB-KW"/>
</dbReference>
<keyword evidence="2" id="KW-0547">Nucleotide-binding</keyword>
<keyword evidence="4" id="KW-0143">Chaperone</keyword>
<gene>
    <name evidence="6" type="ORF">BD324DRAFT_409240</name>
</gene>
<keyword evidence="7" id="KW-1185">Reference proteome</keyword>
<dbReference type="PROSITE" id="PS00298">
    <property type="entry name" value="HSP90"/>
    <property type="match status" value="1"/>
</dbReference>
<organism evidence="6 7">
    <name type="scientific">Kockovaella imperatae</name>
    <dbReference type="NCBI Taxonomy" id="4999"/>
    <lineage>
        <taxon>Eukaryota</taxon>
        <taxon>Fungi</taxon>
        <taxon>Dikarya</taxon>
        <taxon>Basidiomycota</taxon>
        <taxon>Agaricomycotina</taxon>
        <taxon>Tremellomycetes</taxon>
        <taxon>Tremellales</taxon>
        <taxon>Cuniculitremaceae</taxon>
        <taxon>Kockovaella</taxon>
    </lineage>
</organism>
<dbReference type="GO" id="GO:0140662">
    <property type="term" value="F:ATP-dependent protein folding chaperone"/>
    <property type="evidence" value="ECO:0007669"/>
    <property type="project" value="InterPro"/>
</dbReference>
<dbReference type="InterPro" id="IPR019805">
    <property type="entry name" value="Heat_shock_protein_90_CS"/>
</dbReference>
<dbReference type="Proteomes" id="UP000193218">
    <property type="component" value="Unassembled WGS sequence"/>
</dbReference>
<proteinExistence type="inferred from homology"/>
<evidence type="ECO:0000256" key="3">
    <source>
        <dbReference type="ARBA" id="ARBA00022840"/>
    </source>
</evidence>
<evidence type="ECO:0000256" key="4">
    <source>
        <dbReference type="ARBA" id="ARBA00023186"/>
    </source>
</evidence>
<dbReference type="OrthoDB" id="28737at2759"/>
<dbReference type="InParanoid" id="A0A1Y1UK70"/>
<dbReference type="Gene3D" id="3.30.565.10">
    <property type="entry name" value="Histidine kinase-like ATPase, C-terminal domain"/>
    <property type="match status" value="1"/>
</dbReference>
<name>A0A1Y1UK70_9TREE</name>
<dbReference type="RefSeq" id="XP_021871924.1">
    <property type="nucleotide sequence ID" value="XM_022012705.1"/>
</dbReference>
<dbReference type="GO" id="GO:0051082">
    <property type="term" value="F:unfolded protein binding"/>
    <property type="evidence" value="ECO:0007669"/>
    <property type="project" value="InterPro"/>
</dbReference>
<dbReference type="EMBL" id="NBSH01000005">
    <property type="protein sequence ID" value="ORX37937.1"/>
    <property type="molecule type" value="Genomic_DNA"/>
</dbReference>
<evidence type="ECO:0000256" key="2">
    <source>
        <dbReference type="ARBA" id="ARBA00022741"/>
    </source>
</evidence>